<name>K0B050_GOTA9</name>
<dbReference type="Pfam" id="PF13086">
    <property type="entry name" value="AAA_11"/>
    <property type="match status" value="1"/>
</dbReference>
<dbReference type="Gene3D" id="3.40.960.10">
    <property type="entry name" value="VSR Endonuclease"/>
    <property type="match status" value="1"/>
</dbReference>
<dbReference type="InterPro" id="IPR011335">
    <property type="entry name" value="Restrct_endonuc-II-like"/>
</dbReference>
<evidence type="ECO:0000313" key="9">
    <source>
        <dbReference type="EMBL" id="AFS79408.1"/>
    </source>
</evidence>
<dbReference type="InterPro" id="IPR049468">
    <property type="entry name" value="Restrct_endonuc-II-like_dom"/>
</dbReference>
<dbReference type="GO" id="GO:0005524">
    <property type="term" value="F:ATP binding"/>
    <property type="evidence" value="ECO:0007669"/>
    <property type="project" value="UniProtKB-KW"/>
</dbReference>
<dbReference type="Proteomes" id="UP000006094">
    <property type="component" value="Chromosome"/>
</dbReference>
<dbReference type="PANTHER" id="PTHR43788">
    <property type="entry name" value="DNA2/NAM7 HELICASE FAMILY MEMBER"/>
    <property type="match status" value="1"/>
</dbReference>
<gene>
    <name evidence="9" type="ordered locus">Curi_c24130</name>
</gene>
<dbReference type="OrthoDB" id="9757917at2"/>
<keyword evidence="2" id="KW-0547">Nucleotide-binding</keyword>
<protein>
    <submittedName>
        <fullName evidence="9">Superfamily I DNA helicase</fullName>
    </submittedName>
</protein>
<organism evidence="9 10">
    <name type="scientific">Gottschalkia acidurici (strain ATCC 7906 / DSM 604 / BCRC 14475 / CIP 104303 / KCTC 5404 / NCIMB 10678 / 9a)</name>
    <name type="common">Clostridium acidurici</name>
    <dbReference type="NCBI Taxonomy" id="1128398"/>
    <lineage>
        <taxon>Bacteria</taxon>
        <taxon>Bacillati</taxon>
        <taxon>Bacillota</taxon>
        <taxon>Tissierellia</taxon>
        <taxon>Tissierellales</taxon>
        <taxon>Gottschalkiaceae</taxon>
        <taxon>Gottschalkia</taxon>
    </lineage>
</organism>
<evidence type="ECO:0000256" key="1">
    <source>
        <dbReference type="ARBA" id="ARBA00007913"/>
    </source>
</evidence>
<dbReference type="KEGG" id="cad:Curi_c24130"/>
<dbReference type="Pfam" id="PF18741">
    <property type="entry name" value="MTES_1575"/>
    <property type="match status" value="1"/>
</dbReference>
<evidence type="ECO:0000313" key="10">
    <source>
        <dbReference type="Proteomes" id="UP000006094"/>
    </source>
</evidence>
<dbReference type="InterPro" id="IPR041677">
    <property type="entry name" value="DNA2/NAM7_AAA_11"/>
</dbReference>
<comment type="similarity">
    <text evidence="1">Belongs to the DNA2/NAM7 helicase family.</text>
</comment>
<dbReference type="eggNOG" id="COG1061">
    <property type="taxonomic scope" value="Bacteria"/>
</dbReference>
<dbReference type="PANTHER" id="PTHR43788:SF8">
    <property type="entry name" value="DNA-BINDING PROTEIN SMUBP-2"/>
    <property type="match status" value="1"/>
</dbReference>
<accession>K0B050</accession>
<dbReference type="GO" id="GO:0016787">
    <property type="term" value="F:hydrolase activity"/>
    <property type="evidence" value="ECO:0007669"/>
    <property type="project" value="UniProtKB-KW"/>
</dbReference>
<evidence type="ECO:0000256" key="5">
    <source>
        <dbReference type="ARBA" id="ARBA00022840"/>
    </source>
</evidence>
<dbReference type="HOGENOM" id="CLU_000788_4_0_9"/>
<evidence type="ECO:0000256" key="2">
    <source>
        <dbReference type="ARBA" id="ARBA00022741"/>
    </source>
</evidence>
<dbReference type="CDD" id="cd18808">
    <property type="entry name" value="SF1_C_Upf1"/>
    <property type="match status" value="1"/>
</dbReference>
<evidence type="ECO:0000259" key="6">
    <source>
        <dbReference type="Pfam" id="PF13086"/>
    </source>
</evidence>
<keyword evidence="4 9" id="KW-0347">Helicase</keyword>
<dbReference type="SUPFAM" id="SSF52540">
    <property type="entry name" value="P-loop containing nucleoside triphosphate hydrolases"/>
    <property type="match status" value="1"/>
</dbReference>
<keyword evidence="3" id="KW-0378">Hydrolase</keyword>
<dbReference type="SUPFAM" id="SSF52980">
    <property type="entry name" value="Restriction endonuclease-like"/>
    <property type="match status" value="1"/>
</dbReference>
<dbReference type="STRING" id="1128398.Curi_c24130"/>
<feature type="domain" description="Restriction endonuclease type II-like" evidence="8">
    <location>
        <begin position="1191"/>
        <end position="1286"/>
    </location>
</feature>
<dbReference type="FunFam" id="3.40.960.10:FF:000002">
    <property type="entry name" value="DNA helicase related protein"/>
    <property type="match status" value="1"/>
</dbReference>
<evidence type="ECO:0000259" key="7">
    <source>
        <dbReference type="Pfam" id="PF13087"/>
    </source>
</evidence>
<feature type="domain" description="DNA2/NAM7 helicase helicase" evidence="6">
    <location>
        <begin position="294"/>
        <end position="486"/>
    </location>
</feature>
<evidence type="ECO:0000256" key="4">
    <source>
        <dbReference type="ARBA" id="ARBA00022806"/>
    </source>
</evidence>
<dbReference type="GO" id="GO:0043139">
    <property type="term" value="F:5'-3' DNA helicase activity"/>
    <property type="evidence" value="ECO:0007669"/>
    <property type="project" value="TreeGrafter"/>
</dbReference>
<dbReference type="PATRIC" id="fig|1128398.3.peg.2488"/>
<dbReference type="Pfam" id="PF13195">
    <property type="entry name" value="DUF4011"/>
    <property type="match status" value="1"/>
</dbReference>
<sequence>MQDMLSIYRDRLINISTRNRTLLLKKLYKKVAFDLKSLEKANGQNFCERLLKLLTERYDGKIKILSPPYDENISALYEDLKKLYKENNSIQREKGSHDLCIGYPFVEGKFKDGTLVKAPLLLFPVSLKIENDEVFLQSINDEYININKTFIMGFKKYNEIKLRDFELEFEELTDVDILNWIAEYLSENGIFIDKENDISCIEEFKEINNSNTSTYELGELILKNNIVIGQFPNSTSSIYDDYIELINRNSSNRLINNLIHNDAKGTGEKSFSRENKESKRIRVNQENNYFVTELDYSQEKAIIVSEKSEELVIYGPPGTGKSQVIVNLIVDNLAKGKKILMVSQKKAALDVVYNRLLKLELDNRVANIESPNTDRQKLFNKINSILENQERYFRDKYNIQFNKVSQDIESELEKLEKLSDVLNKSTSFGLTLNQLYTKSTNKYKYYIEILGDNFNEFKDINSTELEEILNNIDRISRYLKYDSNNLVLKNRKKFGDLQEIEKDRIISLVERIKRYAEEYNGEKLKDSSIVYIENLIEDKQIDTSYLSKKLSEDLELISNTSNLLDDKHTKNLNKLLQLSKVVKKKRIWTLRYWKSRRELKQRVKGYSIKNIIECIDETAKINSEILKIKSEFGINDISYTSNKKEIISKIESYIKSIETVELLTKEVYILEKYFNEDLLELLTSNILKNNKWKELLEDIQSIISTDFEQIKILDYLKDKLSDKEKLLMKFCMEEYEWNDKEDIDLSKAIRNTIYLKHIEYIELENKEILNSIDNPDEIKVKIENLLESKRKLVPEVIIDKLNNDIEDGTNYSDMKYEVDKKRNKMSLRKFIHTFQSSGLLNLLPCWLVTPEAVSSVLPLKEGIFDVVIFDEASQMFIENSIPSVYRAKSVVIAGDDKQLQPNDLYQVKMDNEEYIEDDEKYISKISTEVKSLLELAKYKYESVTLNYHYRSMYEELINFSNYAFYNGKIEVVPNINKSQYSSPIERIKIDGKWIDRKNIKEAEEVVQLIKKILLDRENNETVGIITFNSSQQECIEEMLDREILRDIEFGAVYRKELERKEGNEYKGIFIKNIENVQGDERDIIIFSIGYAPNEEGRVVRNFGSLTMKSGENRLNVAISRARKKIYVITSIEPEELGYVDNLSKGAILLKKYLQYVRAVSNDNKEEARDILYSLDTIERTQKDIIHFDSPFEEEVYEALVNIGLKVQTQVGASSYRIDMAIYDEDRSEYILGIECDGATYHSSKSARERDIYRQRFLESRGWTIHRIWSRDWWKNKQVEVEKIKMKLESLKN</sequence>
<dbReference type="InterPro" id="IPR025103">
    <property type="entry name" value="DUF4011"/>
</dbReference>
<dbReference type="Gene3D" id="3.40.50.300">
    <property type="entry name" value="P-loop containing nucleotide triphosphate hydrolases"/>
    <property type="match status" value="3"/>
</dbReference>
<feature type="domain" description="DNA2/NAM7 helicase-like C-terminal" evidence="7">
    <location>
        <begin position="932"/>
        <end position="1130"/>
    </location>
</feature>
<keyword evidence="10" id="KW-1185">Reference proteome</keyword>
<dbReference type="Pfam" id="PF13087">
    <property type="entry name" value="AAA_12"/>
    <property type="match status" value="1"/>
</dbReference>
<dbReference type="EMBL" id="CP003326">
    <property type="protein sequence ID" value="AFS79408.1"/>
    <property type="molecule type" value="Genomic_DNA"/>
</dbReference>
<keyword evidence="5" id="KW-0067">ATP-binding</keyword>
<evidence type="ECO:0000259" key="8">
    <source>
        <dbReference type="Pfam" id="PF18741"/>
    </source>
</evidence>
<dbReference type="InterPro" id="IPR027417">
    <property type="entry name" value="P-loop_NTPase"/>
</dbReference>
<reference evidence="9 10" key="1">
    <citation type="journal article" date="2012" name="PLoS ONE">
        <title>The purine-utilizing bacterium Clostridium acidurici 9a: a genome-guided metabolic reconsideration.</title>
        <authorList>
            <person name="Hartwich K."/>
            <person name="Poehlein A."/>
            <person name="Daniel R."/>
        </authorList>
    </citation>
    <scope>NUCLEOTIDE SEQUENCE [LARGE SCALE GENOMIC DNA]</scope>
    <source>
        <strain evidence="10">ATCC 7906 / DSM 604 / BCRC 14475 / CIP 104303 / KCTC 5404 / NCIMB 10678 / 9a</strain>
    </source>
</reference>
<proteinExistence type="inferred from homology"/>
<dbReference type="InterPro" id="IPR041679">
    <property type="entry name" value="DNA2/NAM7-like_C"/>
</dbReference>
<evidence type="ECO:0000256" key="3">
    <source>
        <dbReference type="ARBA" id="ARBA00022801"/>
    </source>
</evidence>
<dbReference type="InterPro" id="IPR050534">
    <property type="entry name" value="Coronavir_polyprotein_1ab"/>
</dbReference>
<dbReference type="InterPro" id="IPR047187">
    <property type="entry name" value="SF1_C_Upf1"/>
</dbReference>
<dbReference type="eggNOG" id="COG1112">
    <property type="taxonomic scope" value="Bacteria"/>
</dbReference>